<dbReference type="AlphaFoldDB" id="K9VYA8"/>
<keyword evidence="2" id="KW-0624">Polysaccharide degradation</keyword>
<evidence type="ECO:0000256" key="7">
    <source>
        <dbReference type="RuleBase" id="RU361187"/>
    </source>
</evidence>
<dbReference type="HOGENOM" id="CLU_009397_4_0_3"/>
<dbReference type="SUPFAM" id="SSF75005">
    <property type="entry name" value="Arabinanase/levansucrase/invertase"/>
    <property type="match status" value="1"/>
</dbReference>
<dbReference type="InterPro" id="IPR006710">
    <property type="entry name" value="Glyco_hydro_43"/>
</dbReference>
<dbReference type="PANTHER" id="PTHR43772:SF2">
    <property type="entry name" value="PUTATIVE (AFU_ORTHOLOGUE AFUA_2G04480)-RELATED"/>
    <property type="match status" value="1"/>
</dbReference>
<dbReference type="STRING" id="1173022.Cri9333_2227"/>
<dbReference type="PANTHER" id="PTHR43772">
    <property type="entry name" value="ENDO-1,4-BETA-XYLANASE"/>
    <property type="match status" value="1"/>
</dbReference>
<dbReference type="eggNOG" id="COG3507">
    <property type="taxonomic scope" value="Bacteria"/>
</dbReference>
<keyword evidence="4" id="KW-0119">Carbohydrate metabolism</keyword>
<dbReference type="PATRIC" id="fig|1173022.3.peg.2408"/>
<keyword evidence="3 7" id="KW-0378">Hydrolase</keyword>
<evidence type="ECO:0000256" key="1">
    <source>
        <dbReference type="ARBA" id="ARBA00009865"/>
    </source>
</evidence>
<dbReference type="GO" id="GO:0045493">
    <property type="term" value="P:xylan catabolic process"/>
    <property type="evidence" value="ECO:0007669"/>
    <property type="project" value="UniProtKB-KW"/>
</dbReference>
<evidence type="ECO:0000256" key="5">
    <source>
        <dbReference type="ARBA" id="ARBA00023295"/>
    </source>
</evidence>
<evidence type="ECO:0000256" key="2">
    <source>
        <dbReference type="ARBA" id="ARBA00022651"/>
    </source>
</evidence>
<dbReference type="GO" id="GO:0004553">
    <property type="term" value="F:hydrolase activity, hydrolyzing O-glycosyl compounds"/>
    <property type="evidence" value="ECO:0007669"/>
    <property type="project" value="InterPro"/>
</dbReference>
<keyword evidence="9" id="KW-1185">Reference proteome</keyword>
<dbReference type="InterPro" id="IPR023296">
    <property type="entry name" value="Glyco_hydro_beta-prop_sf"/>
</dbReference>
<comment type="similarity">
    <text evidence="1 7">Belongs to the glycosyl hydrolase 43 family.</text>
</comment>
<organism evidence="8 9">
    <name type="scientific">Crinalium epipsammum PCC 9333</name>
    <dbReference type="NCBI Taxonomy" id="1173022"/>
    <lineage>
        <taxon>Bacteria</taxon>
        <taxon>Bacillati</taxon>
        <taxon>Cyanobacteriota</taxon>
        <taxon>Cyanophyceae</taxon>
        <taxon>Gomontiellales</taxon>
        <taxon>Gomontiellaceae</taxon>
        <taxon>Crinalium</taxon>
    </lineage>
</organism>
<dbReference type="KEGG" id="cep:Cri9333_2227"/>
<evidence type="ECO:0000313" key="8">
    <source>
        <dbReference type="EMBL" id="AFZ13098.1"/>
    </source>
</evidence>
<gene>
    <name evidence="8" type="ORF">Cri9333_2227</name>
</gene>
<evidence type="ECO:0000256" key="6">
    <source>
        <dbReference type="PIRSR" id="PIRSR606710-2"/>
    </source>
</evidence>
<feature type="site" description="Important for catalytic activity, responsible for pKa modulation of the active site Glu and correct orientation of both the proton donor and substrate" evidence="6">
    <location>
        <position position="156"/>
    </location>
</feature>
<dbReference type="CDD" id="cd08991">
    <property type="entry name" value="GH43_HoAraf43-like"/>
    <property type="match status" value="1"/>
</dbReference>
<reference evidence="8 9" key="1">
    <citation type="submission" date="2012-06" db="EMBL/GenBank/DDBJ databases">
        <title>Finished chromosome of genome of Crinalium epipsammum PCC 9333.</title>
        <authorList>
            <consortium name="US DOE Joint Genome Institute"/>
            <person name="Gugger M."/>
            <person name="Coursin T."/>
            <person name="Rippka R."/>
            <person name="Tandeau De Marsac N."/>
            <person name="Huntemann M."/>
            <person name="Wei C.-L."/>
            <person name="Han J."/>
            <person name="Detter J.C."/>
            <person name="Han C."/>
            <person name="Tapia R."/>
            <person name="Davenport K."/>
            <person name="Daligault H."/>
            <person name="Erkkila T."/>
            <person name="Gu W."/>
            <person name="Munk A.C.C."/>
            <person name="Teshima H."/>
            <person name="Xu Y."/>
            <person name="Chain P."/>
            <person name="Chen A."/>
            <person name="Krypides N."/>
            <person name="Mavromatis K."/>
            <person name="Markowitz V."/>
            <person name="Szeto E."/>
            <person name="Ivanova N."/>
            <person name="Mikhailova N."/>
            <person name="Ovchinnikova G."/>
            <person name="Pagani I."/>
            <person name="Pati A."/>
            <person name="Goodwin L."/>
            <person name="Peters L."/>
            <person name="Pitluck S."/>
            <person name="Woyke T."/>
            <person name="Kerfeld C."/>
        </authorList>
    </citation>
    <scope>NUCLEOTIDE SEQUENCE [LARGE SCALE GENOMIC DNA]</scope>
    <source>
        <strain evidence="8 9">PCC 9333</strain>
    </source>
</reference>
<name>K9VYA8_9CYAN</name>
<sequence length="351" mass="39392">MWISNIKAIMSQSELATELLSGDRTYTNPVYDGYFADPFVWEHQGVYYAIGTGAAEAEGEVEEIAQRRVFPLLQSNDFVNWHFAGNALLRPDASLGDNFWAPEVAYFDGKFYLYYSVGHGDKNHQLRVAISNSPLGPYQDIGEPLTDLNSCAFAIDPHPFQDDDGQWYLFYACDFLDTADNIRAGTALMVDRLINMTKLAGEGKVVLRARSDWQLFLANRLMYESHYDWHTLEGPCVRKHDGRYYCFYSGGCWETESYGVDYGVADSLMGSYSDAGNEAGARVLKTVPGYVIGPGHNSIAIAPDGQTEYIVYHAWDTDKSGRRMCLDKLIWTSDGPRCDGPTWTSQIVNSK</sequence>
<proteinExistence type="inferred from homology"/>
<dbReference type="Proteomes" id="UP000010472">
    <property type="component" value="Chromosome"/>
</dbReference>
<dbReference type="EMBL" id="CP003620">
    <property type="protein sequence ID" value="AFZ13098.1"/>
    <property type="molecule type" value="Genomic_DNA"/>
</dbReference>
<evidence type="ECO:0000256" key="4">
    <source>
        <dbReference type="ARBA" id="ARBA00023277"/>
    </source>
</evidence>
<evidence type="ECO:0000313" key="9">
    <source>
        <dbReference type="Proteomes" id="UP000010472"/>
    </source>
</evidence>
<dbReference type="Gene3D" id="2.115.10.20">
    <property type="entry name" value="Glycosyl hydrolase domain, family 43"/>
    <property type="match status" value="1"/>
</dbReference>
<dbReference type="InterPro" id="IPR052176">
    <property type="entry name" value="Glycosyl_Hydrlase_43_Enz"/>
</dbReference>
<keyword evidence="5 7" id="KW-0326">Glycosidase</keyword>
<keyword evidence="2" id="KW-0858">Xylan degradation</keyword>
<protein>
    <submittedName>
        <fullName evidence="8">Glycoside hydrolase family 43</fullName>
    </submittedName>
</protein>
<evidence type="ECO:0000256" key="3">
    <source>
        <dbReference type="ARBA" id="ARBA00022801"/>
    </source>
</evidence>
<accession>K9VYA8</accession>
<dbReference type="Pfam" id="PF04616">
    <property type="entry name" value="Glyco_hydro_43"/>
    <property type="match status" value="1"/>
</dbReference>